<dbReference type="PANTHER" id="PTHR43434">
    <property type="entry name" value="PHOSPHOGLYCOLATE PHOSPHATASE"/>
    <property type="match status" value="1"/>
</dbReference>
<comment type="caution">
    <text evidence="5">The sequence shown here is derived from an EMBL/GenBank/DDBJ whole genome shotgun (WGS) entry which is preliminary data.</text>
</comment>
<dbReference type="NCBIfam" id="TIGR01509">
    <property type="entry name" value="HAD-SF-IA-v3"/>
    <property type="match status" value="1"/>
</dbReference>
<dbReference type="InterPro" id="IPR041492">
    <property type="entry name" value="HAD_2"/>
</dbReference>
<dbReference type="Gene3D" id="1.10.150.240">
    <property type="entry name" value="Putative phosphatase, domain 2"/>
    <property type="match status" value="1"/>
</dbReference>
<keyword evidence="1" id="KW-0479">Metal-binding</keyword>
<dbReference type="SFLD" id="SFLDS00003">
    <property type="entry name" value="Haloacid_Dehalogenase"/>
    <property type="match status" value="1"/>
</dbReference>
<reference evidence="5 6" key="1">
    <citation type="submission" date="2020-07" db="EMBL/GenBank/DDBJ databases">
        <title>Endozoicomonas sp. nov., isolated from sediment.</title>
        <authorList>
            <person name="Gu T."/>
        </authorList>
    </citation>
    <scope>NUCLEOTIDE SEQUENCE [LARGE SCALE GENOMIC DNA]</scope>
    <source>
        <strain evidence="5 6">SM1973</strain>
    </source>
</reference>
<dbReference type="SUPFAM" id="SSF56784">
    <property type="entry name" value="HAD-like"/>
    <property type="match status" value="1"/>
</dbReference>
<dbReference type="GO" id="GO:0008967">
    <property type="term" value="F:phosphoglycolate phosphatase activity"/>
    <property type="evidence" value="ECO:0007669"/>
    <property type="project" value="TreeGrafter"/>
</dbReference>
<keyword evidence="6" id="KW-1185">Reference proteome</keyword>
<dbReference type="FunFam" id="3.40.50.1000:FF:000022">
    <property type="entry name" value="Phosphoglycolate phosphatase"/>
    <property type="match status" value="1"/>
</dbReference>
<keyword evidence="3" id="KW-0460">Magnesium</keyword>
<evidence type="ECO:0000313" key="5">
    <source>
        <dbReference type="EMBL" id="NYZ67593.1"/>
    </source>
</evidence>
<dbReference type="Gene3D" id="3.40.50.1000">
    <property type="entry name" value="HAD superfamily/HAD-like"/>
    <property type="match status" value="1"/>
</dbReference>
<evidence type="ECO:0000256" key="3">
    <source>
        <dbReference type="ARBA" id="ARBA00022842"/>
    </source>
</evidence>
<proteinExistence type="predicted"/>
<dbReference type="RefSeq" id="WP_180569613.1">
    <property type="nucleotide sequence ID" value="NZ_JACCKB010000027.1"/>
</dbReference>
<dbReference type="PRINTS" id="PR00413">
    <property type="entry name" value="HADHALOGNASE"/>
</dbReference>
<evidence type="ECO:0000256" key="2">
    <source>
        <dbReference type="ARBA" id="ARBA00022801"/>
    </source>
</evidence>
<keyword evidence="2 5" id="KW-0378">Hydrolase</keyword>
<name>A0A853I2H1_9GAMM</name>
<protein>
    <submittedName>
        <fullName evidence="5">HAD-IA family hydrolase</fullName>
    </submittedName>
</protein>
<gene>
    <name evidence="5" type="ORF">H0A36_16395</name>
</gene>
<dbReference type="InterPro" id="IPR006439">
    <property type="entry name" value="HAD-SF_hydro_IA"/>
</dbReference>
<dbReference type="InterPro" id="IPR050155">
    <property type="entry name" value="HAD-like_hydrolase_sf"/>
</dbReference>
<sequence>MPYPLTAILFDLDGTLVDTAPDFVQPINQLRAQGGLPALTEQAIRNEVSNGAKALVQLALSLREDHPEFTQARSELLELYYQTIGKKAQLFPGISKLLDTLEQKSIPWGVVTNKPWYLTERLLENMALSSRTSVTICPEHVKNTKPDPEPLLLACHKLKVDPYHVVYVGDHQRDITAGNSAGMLTVAASYGYVTADHDIAQWQADHAISSADLLLTWLEELNWQRTTQEP</sequence>
<dbReference type="NCBIfam" id="TIGR01549">
    <property type="entry name" value="HAD-SF-IA-v1"/>
    <property type="match status" value="1"/>
</dbReference>
<evidence type="ECO:0000256" key="1">
    <source>
        <dbReference type="ARBA" id="ARBA00022723"/>
    </source>
</evidence>
<dbReference type="SFLD" id="SFLDG01135">
    <property type="entry name" value="C1.5.6:_HAD__Beta-PGM__Phospha"/>
    <property type="match status" value="1"/>
</dbReference>
<dbReference type="EMBL" id="JACCKB010000027">
    <property type="protein sequence ID" value="NYZ67593.1"/>
    <property type="molecule type" value="Genomic_DNA"/>
</dbReference>
<dbReference type="InterPro" id="IPR023198">
    <property type="entry name" value="PGP-like_dom2"/>
</dbReference>
<dbReference type="Pfam" id="PF13419">
    <property type="entry name" value="HAD_2"/>
    <property type="match status" value="1"/>
</dbReference>
<dbReference type="InterPro" id="IPR036412">
    <property type="entry name" value="HAD-like_sf"/>
</dbReference>
<keyword evidence="4" id="KW-0119">Carbohydrate metabolism</keyword>
<dbReference type="Proteomes" id="UP000569732">
    <property type="component" value="Unassembled WGS sequence"/>
</dbReference>
<evidence type="ECO:0000256" key="4">
    <source>
        <dbReference type="ARBA" id="ARBA00023277"/>
    </source>
</evidence>
<accession>A0A853I2H1</accession>
<dbReference type="GO" id="GO:0046872">
    <property type="term" value="F:metal ion binding"/>
    <property type="evidence" value="ECO:0007669"/>
    <property type="project" value="UniProtKB-KW"/>
</dbReference>
<dbReference type="InterPro" id="IPR023214">
    <property type="entry name" value="HAD_sf"/>
</dbReference>
<organism evidence="5 6">
    <name type="scientific">Spartinivicinus marinus</name>
    <dbReference type="NCBI Taxonomy" id="2994442"/>
    <lineage>
        <taxon>Bacteria</taxon>
        <taxon>Pseudomonadati</taxon>
        <taxon>Pseudomonadota</taxon>
        <taxon>Gammaproteobacteria</taxon>
        <taxon>Oceanospirillales</taxon>
        <taxon>Zooshikellaceae</taxon>
        <taxon>Spartinivicinus</taxon>
    </lineage>
</organism>
<dbReference type="GO" id="GO:0006281">
    <property type="term" value="P:DNA repair"/>
    <property type="evidence" value="ECO:0007669"/>
    <property type="project" value="TreeGrafter"/>
</dbReference>
<dbReference type="SFLD" id="SFLDG01129">
    <property type="entry name" value="C1.5:_HAD__Beta-PGM__Phosphata"/>
    <property type="match status" value="1"/>
</dbReference>
<dbReference type="PANTHER" id="PTHR43434:SF23">
    <property type="entry name" value="PHOSPHOGLYCOLATE PHOSPHATASE"/>
    <property type="match status" value="1"/>
</dbReference>
<evidence type="ECO:0000313" key="6">
    <source>
        <dbReference type="Proteomes" id="UP000569732"/>
    </source>
</evidence>
<dbReference type="GO" id="GO:0005829">
    <property type="term" value="C:cytosol"/>
    <property type="evidence" value="ECO:0007669"/>
    <property type="project" value="TreeGrafter"/>
</dbReference>
<dbReference type="AlphaFoldDB" id="A0A853I2H1"/>